<comment type="caution">
    <text evidence="2">The sequence shown here is derived from an EMBL/GenBank/DDBJ whole genome shotgun (WGS) entry which is preliminary data.</text>
</comment>
<gene>
    <name evidence="2" type="ORF">ACFP3U_22495</name>
</gene>
<name>A0ABW0X8X9_9ACTN</name>
<dbReference type="Proteomes" id="UP001595975">
    <property type="component" value="Unassembled WGS sequence"/>
</dbReference>
<accession>A0ABW0X8X9</accession>
<protein>
    <submittedName>
        <fullName evidence="2">HEAT repeat domain-containing protein</fullName>
    </submittedName>
</protein>
<reference evidence="3" key="1">
    <citation type="journal article" date="2019" name="Int. J. Syst. Evol. Microbiol.">
        <title>The Global Catalogue of Microorganisms (GCM) 10K type strain sequencing project: providing services to taxonomists for standard genome sequencing and annotation.</title>
        <authorList>
            <consortium name="The Broad Institute Genomics Platform"/>
            <consortium name="The Broad Institute Genome Sequencing Center for Infectious Disease"/>
            <person name="Wu L."/>
            <person name="Ma J."/>
        </authorList>
    </citation>
    <scope>NUCLEOTIDE SEQUENCE [LARGE SCALE GENOMIC DNA]</scope>
    <source>
        <strain evidence="3">CGMCC 4.1437</strain>
    </source>
</reference>
<organism evidence="2 3">
    <name type="scientific">Kitasatospora misakiensis</name>
    <dbReference type="NCBI Taxonomy" id="67330"/>
    <lineage>
        <taxon>Bacteria</taxon>
        <taxon>Bacillati</taxon>
        <taxon>Actinomycetota</taxon>
        <taxon>Actinomycetes</taxon>
        <taxon>Kitasatosporales</taxon>
        <taxon>Streptomycetaceae</taxon>
        <taxon>Kitasatospora</taxon>
    </lineage>
</organism>
<evidence type="ECO:0000313" key="3">
    <source>
        <dbReference type="Proteomes" id="UP001595975"/>
    </source>
</evidence>
<feature type="region of interest" description="Disordered" evidence="1">
    <location>
        <begin position="234"/>
        <end position="253"/>
    </location>
</feature>
<proteinExistence type="predicted"/>
<evidence type="ECO:0000256" key="1">
    <source>
        <dbReference type="SAM" id="MobiDB-lite"/>
    </source>
</evidence>
<dbReference type="EMBL" id="JBHSOF010000031">
    <property type="protein sequence ID" value="MFC5665739.1"/>
    <property type="molecule type" value="Genomic_DNA"/>
</dbReference>
<keyword evidence="3" id="KW-1185">Reference proteome</keyword>
<dbReference type="RefSeq" id="WP_380227412.1">
    <property type="nucleotide sequence ID" value="NZ_JBHSOF010000031.1"/>
</dbReference>
<evidence type="ECO:0000313" key="2">
    <source>
        <dbReference type="EMBL" id="MFC5665739.1"/>
    </source>
</evidence>
<sequence length="504" mass="54145">MFEPVIAPSASLLGLLQRGRGDGQLHALAADRTEAIAALEECVTRDPRADWQVENRSLYYARLYMELEAPLDGIEDHLHSPEDLLEEDEARTGLALSVLGHLAAYGRRDALLMLREYAATGTNWAWALDELALRDDDRGLLLLGMAVLDRFPPGPEGDAELRETIRSAYEPRPWRLWATYHPRVAAAAEQSPFDVWQRQLNRSGATPGWSTADVLAWADQGELGGLGATAFAGGPVRPEASRDGVPGPGPDAVDRRAAAAARCLAAVVRPEDRPADLEAARTGVLGARRAARFHLVDRRDPAAAELIEAAAAEVDDRLVRFALELLGRMRGPEALAQARRWADPATGGADSALGEAAVRLLADAGEPGDGPLVVAGLRRWVSLHGVSGADAGLGTLVDGAGRLTATEAVPVLRHIYGEAVSSELRGRAARALAATDVHFPEGPAVECLWDCEESTRELAARHVATTGDARVLERLRRLAADPAEEAEVHAAVRGRLTAVRERRR</sequence>